<gene>
    <name evidence="2" type="ORF">E3J68_02280</name>
</gene>
<dbReference type="EMBL" id="SOJT01000095">
    <property type="protein sequence ID" value="TET29158.1"/>
    <property type="molecule type" value="Genomic_DNA"/>
</dbReference>
<evidence type="ECO:0000313" key="2">
    <source>
        <dbReference type="EMBL" id="TET29158.1"/>
    </source>
</evidence>
<dbReference type="InterPro" id="IPR001387">
    <property type="entry name" value="Cro/C1-type_HTH"/>
</dbReference>
<dbReference type="SUPFAM" id="SSF47413">
    <property type="entry name" value="lambda repressor-like DNA-binding domains"/>
    <property type="match status" value="1"/>
</dbReference>
<dbReference type="Pfam" id="PF01381">
    <property type="entry name" value="HTH_3"/>
    <property type="match status" value="1"/>
</dbReference>
<protein>
    <submittedName>
        <fullName evidence="2">XRE family transcriptional regulator</fullName>
    </submittedName>
</protein>
<dbReference type="Proteomes" id="UP000316517">
    <property type="component" value="Unassembled WGS sequence"/>
</dbReference>
<dbReference type="CDD" id="cd00093">
    <property type="entry name" value="HTH_XRE"/>
    <property type="match status" value="1"/>
</dbReference>
<dbReference type="AlphaFoldDB" id="A0A523TFP4"/>
<sequence>MIIQQKNISRYETGASLPSIRTLIKIAKALKKPTKVPNQANAADAVNYPADLRRYLHRRIKYAKNVLDKYVLMMHNDACIIAYIWRCGP</sequence>
<organism evidence="2 3">
    <name type="scientific">Aerophobetes bacterium</name>
    <dbReference type="NCBI Taxonomy" id="2030807"/>
    <lineage>
        <taxon>Bacteria</taxon>
        <taxon>Candidatus Aerophobota</taxon>
    </lineage>
</organism>
<proteinExistence type="predicted"/>
<accession>A0A523TFP4</accession>
<comment type="caution">
    <text evidence="2">The sequence shown here is derived from an EMBL/GenBank/DDBJ whole genome shotgun (WGS) entry which is preliminary data.</text>
</comment>
<dbReference type="PROSITE" id="PS50943">
    <property type="entry name" value="HTH_CROC1"/>
    <property type="match status" value="1"/>
</dbReference>
<evidence type="ECO:0000313" key="3">
    <source>
        <dbReference type="Proteomes" id="UP000316517"/>
    </source>
</evidence>
<reference evidence="2 3" key="1">
    <citation type="submission" date="2019-03" db="EMBL/GenBank/DDBJ databases">
        <title>Metabolic potential of uncultured bacteria and archaea associated with petroleum seepage in deep-sea sediments.</title>
        <authorList>
            <person name="Dong X."/>
            <person name="Hubert C."/>
        </authorList>
    </citation>
    <scope>NUCLEOTIDE SEQUENCE [LARGE SCALE GENOMIC DNA]</scope>
    <source>
        <strain evidence="2">E44_bin3</strain>
    </source>
</reference>
<dbReference type="GO" id="GO:0003677">
    <property type="term" value="F:DNA binding"/>
    <property type="evidence" value="ECO:0007669"/>
    <property type="project" value="InterPro"/>
</dbReference>
<dbReference type="InterPro" id="IPR010982">
    <property type="entry name" value="Lambda_DNA-bd_dom_sf"/>
</dbReference>
<evidence type="ECO:0000259" key="1">
    <source>
        <dbReference type="PROSITE" id="PS50943"/>
    </source>
</evidence>
<feature type="domain" description="HTH cro/C1-type" evidence="1">
    <location>
        <begin position="3"/>
        <end position="36"/>
    </location>
</feature>
<dbReference type="Gene3D" id="1.10.260.40">
    <property type="entry name" value="lambda repressor-like DNA-binding domains"/>
    <property type="match status" value="1"/>
</dbReference>
<name>A0A523TFP4_UNCAE</name>